<organism evidence="2 3">
    <name type="scientific">Trichinella nelsoni</name>
    <dbReference type="NCBI Taxonomy" id="6336"/>
    <lineage>
        <taxon>Eukaryota</taxon>
        <taxon>Metazoa</taxon>
        <taxon>Ecdysozoa</taxon>
        <taxon>Nematoda</taxon>
        <taxon>Enoplea</taxon>
        <taxon>Dorylaimia</taxon>
        <taxon>Trichinellida</taxon>
        <taxon>Trichinellidae</taxon>
        <taxon>Trichinella</taxon>
    </lineage>
</organism>
<protein>
    <submittedName>
        <fullName evidence="2">Uncharacterized protein</fullName>
    </submittedName>
</protein>
<dbReference type="AlphaFoldDB" id="A0A0V0RMI0"/>
<keyword evidence="3" id="KW-1185">Reference proteome</keyword>
<feature type="compositionally biased region" description="Basic and acidic residues" evidence="1">
    <location>
        <begin position="13"/>
        <end position="24"/>
    </location>
</feature>
<feature type="region of interest" description="Disordered" evidence="1">
    <location>
        <begin position="1"/>
        <end position="38"/>
    </location>
</feature>
<dbReference type="Proteomes" id="UP000054630">
    <property type="component" value="Unassembled WGS sequence"/>
</dbReference>
<name>A0A0V0RMI0_9BILA</name>
<evidence type="ECO:0000313" key="2">
    <source>
        <dbReference type="EMBL" id="KRX15673.1"/>
    </source>
</evidence>
<accession>A0A0V0RMI0</accession>
<reference evidence="2 3" key="1">
    <citation type="submission" date="2015-01" db="EMBL/GenBank/DDBJ databases">
        <title>Evolution of Trichinella species and genotypes.</title>
        <authorList>
            <person name="Korhonen P.K."/>
            <person name="Edoardo P."/>
            <person name="Giuseppe L.R."/>
            <person name="Gasser R.B."/>
        </authorList>
    </citation>
    <scope>NUCLEOTIDE SEQUENCE [LARGE SCALE GENOMIC DNA]</scope>
    <source>
        <strain evidence="2">ISS37</strain>
    </source>
</reference>
<dbReference type="EMBL" id="JYDL01000125">
    <property type="protein sequence ID" value="KRX15673.1"/>
    <property type="molecule type" value="Genomic_DNA"/>
</dbReference>
<evidence type="ECO:0000256" key="1">
    <source>
        <dbReference type="SAM" id="MobiDB-lite"/>
    </source>
</evidence>
<comment type="caution">
    <text evidence="2">The sequence shown here is derived from an EMBL/GenBank/DDBJ whole genome shotgun (WGS) entry which is preliminary data.</text>
</comment>
<evidence type="ECO:0000313" key="3">
    <source>
        <dbReference type="Proteomes" id="UP000054630"/>
    </source>
</evidence>
<gene>
    <name evidence="2" type="ORF">T07_8405</name>
</gene>
<proteinExistence type="predicted"/>
<sequence length="55" mass="5855">MERNVTVVGSESAKPEEREAKPAEAMRGNPPVGTGLSSLSDEYVNSAIAEMHEPV</sequence>